<comment type="caution">
    <text evidence="2">The sequence shown here is derived from an EMBL/GenBank/DDBJ whole genome shotgun (WGS) entry which is preliminary data.</text>
</comment>
<dbReference type="EMBL" id="JANPWZ010000685">
    <property type="protein sequence ID" value="KAJ3573396.1"/>
    <property type="molecule type" value="Genomic_DNA"/>
</dbReference>
<evidence type="ECO:0000313" key="3">
    <source>
        <dbReference type="Proteomes" id="UP001148614"/>
    </source>
</evidence>
<accession>A0A9W8NF07</accession>
<name>A0A9W8NF07_9PEZI</name>
<dbReference type="AlphaFoldDB" id="A0A9W8NF07"/>
<organism evidence="2 3">
    <name type="scientific">Xylaria arbuscula</name>
    <dbReference type="NCBI Taxonomy" id="114810"/>
    <lineage>
        <taxon>Eukaryota</taxon>
        <taxon>Fungi</taxon>
        <taxon>Dikarya</taxon>
        <taxon>Ascomycota</taxon>
        <taxon>Pezizomycotina</taxon>
        <taxon>Sordariomycetes</taxon>
        <taxon>Xylariomycetidae</taxon>
        <taxon>Xylariales</taxon>
        <taxon>Xylariaceae</taxon>
        <taxon>Xylaria</taxon>
    </lineage>
</organism>
<evidence type="ECO:0000256" key="1">
    <source>
        <dbReference type="SAM" id="MobiDB-lite"/>
    </source>
</evidence>
<keyword evidence="3" id="KW-1185">Reference proteome</keyword>
<evidence type="ECO:0000313" key="2">
    <source>
        <dbReference type="EMBL" id="KAJ3573396.1"/>
    </source>
</evidence>
<protein>
    <submittedName>
        <fullName evidence="2">Uncharacterized protein</fullName>
    </submittedName>
</protein>
<feature type="compositionally biased region" description="Polar residues" evidence="1">
    <location>
        <begin position="14"/>
        <end position="24"/>
    </location>
</feature>
<sequence length="256" mass="28577">MLSANDHPPPGVVQNHSYSADSVPRQQTSNIDDMLQQLSVAHLPIHNVVKNGLVSNPSSPAKAATVDVDMNFNPHGKRNISHLHKLLPASQAFAAQDQYQAPAPLSNARPQFINKPHLHESLPTSHAVVAPDPNQTLDHLRAQYDAVIAGGRAWLESAEVSPDPGGISELAHYIDELEQTQLSCVMEYERLNCELASELRTHAIRKLDRNHLHPSRQDRRDHLVAEREYYYQVQADLNSIITKALGVFQEVYYKAM</sequence>
<gene>
    <name evidence="2" type="ORF">NPX13_g4714</name>
</gene>
<reference evidence="2" key="1">
    <citation type="submission" date="2022-07" db="EMBL/GenBank/DDBJ databases">
        <title>Genome Sequence of Xylaria arbuscula.</title>
        <authorList>
            <person name="Buettner E."/>
        </authorList>
    </citation>
    <scope>NUCLEOTIDE SEQUENCE</scope>
    <source>
        <strain evidence="2">VT107</strain>
    </source>
</reference>
<proteinExistence type="predicted"/>
<feature type="region of interest" description="Disordered" evidence="1">
    <location>
        <begin position="1"/>
        <end position="24"/>
    </location>
</feature>
<dbReference type="Proteomes" id="UP001148614">
    <property type="component" value="Unassembled WGS sequence"/>
</dbReference>